<sequence length="207" mass="22946">MFTLFPRNLTVKETYKLMSGAVVPRPIAFVTTASTVNGVVNAAPFSFFNVISADPPLLSISVGRTQDGEMKDTARNAAESKEFVVHIVDENIAEDMNQTAAALPAHQSELDLTDLTTIESDQVSVPGIREARVRFECKLERHLTFQNDQAETVNDLLIGRIVCFHLADEVYDAEKGYIRTDALRPIARLAGNDYAKWGETFTLIRPT</sequence>
<comment type="similarity">
    <text evidence="4">Belongs to the flavoredoxin family.</text>
</comment>
<accession>A0A1R1S3J6</accession>
<accession>A0A1R1QMA1</accession>
<dbReference type="Gene3D" id="2.30.110.10">
    <property type="entry name" value="Electron Transport, Fmn-binding Protein, Chain A"/>
    <property type="match status" value="1"/>
</dbReference>
<dbReference type="GO" id="GO:0016646">
    <property type="term" value="F:oxidoreductase activity, acting on the CH-NH group of donors, NAD or NADP as acceptor"/>
    <property type="evidence" value="ECO:0007669"/>
    <property type="project" value="UniProtKB-ARBA"/>
</dbReference>
<dbReference type="InterPro" id="IPR002563">
    <property type="entry name" value="Flavin_Rdtase-like_dom"/>
</dbReference>
<dbReference type="Proteomes" id="UP000187367">
    <property type="component" value="Unassembled WGS sequence"/>
</dbReference>
<dbReference type="GO" id="GO:0010181">
    <property type="term" value="F:FMN binding"/>
    <property type="evidence" value="ECO:0007669"/>
    <property type="project" value="InterPro"/>
</dbReference>
<evidence type="ECO:0000256" key="2">
    <source>
        <dbReference type="ARBA" id="ARBA00022630"/>
    </source>
</evidence>
<dbReference type="SMART" id="SM00903">
    <property type="entry name" value="Flavin_Reduct"/>
    <property type="match status" value="1"/>
</dbReference>
<proteinExistence type="inferred from homology"/>
<keyword evidence="3" id="KW-0288">FMN</keyword>
<dbReference type="InterPro" id="IPR012349">
    <property type="entry name" value="Split_barrel_FMN-bd"/>
</dbReference>
<comment type="caution">
    <text evidence="6">The sequence shown here is derived from an EMBL/GenBank/DDBJ whole genome shotgun (WGS) entry which is preliminary data.</text>
</comment>
<evidence type="ECO:0000313" key="6">
    <source>
        <dbReference type="EMBL" id="OMI05763.1"/>
    </source>
</evidence>
<evidence type="ECO:0000313" key="7">
    <source>
        <dbReference type="Proteomes" id="UP000187367"/>
    </source>
</evidence>
<organism evidence="6 7">
    <name type="scientific">Bacillus swezeyi</name>
    <dbReference type="NCBI Taxonomy" id="1925020"/>
    <lineage>
        <taxon>Bacteria</taxon>
        <taxon>Bacillati</taxon>
        <taxon>Bacillota</taxon>
        <taxon>Bacilli</taxon>
        <taxon>Bacillales</taxon>
        <taxon>Bacillaceae</taxon>
        <taxon>Bacillus</taxon>
    </lineage>
</organism>
<feature type="domain" description="Flavin reductase like" evidence="5">
    <location>
        <begin position="20"/>
        <end position="179"/>
    </location>
</feature>
<gene>
    <name evidence="6" type="ORF">BW143_10030</name>
</gene>
<reference evidence="6 7" key="1">
    <citation type="submission" date="2017-01" db="EMBL/GenBank/DDBJ databases">
        <title>Bacillus phylogenomics.</title>
        <authorList>
            <person name="Dunlap C."/>
        </authorList>
    </citation>
    <scope>NUCLEOTIDE SEQUENCE [LARGE SCALE GENOMIC DNA]</scope>
    <source>
        <strain evidence="6 7">NRRL B-41282</strain>
    </source>
</reference>
<dbReference type="AlphaFoldDB" id="A0A1R1S3J6"/>
<protein>
    <recommendedName>
        <fullName evidence="5">Flavin reductase like domain-containing protein</fullName>
    </recommendedName>
</protein>
<evidence type="ECO:0000256" key="4">
    <source>
        <dbReference type="ARBA" id="ARBA00038054"/>
    </source>
</evidence>
<dbReference type="OrthoDB" id="9794638at2"/>
<dbReference type="PANTHER" id="PTHR33798:SF5">
    <property type="entry name" value="FLAVIN REDUCTASE LIKE DOMAIN-CONTAINING PROTEIN"/>
    <property type="match status" value="1"/>
</dbReference>
<dbReference type="EMBL" id="MTJL01000017">
    <property type="protein sequence ID" value="OMI05763.1"/>
    <property type="molecule type" value="Genomic_DNA"/>
</dbReference>
<dbReference type="SUPFAM" id="SSF50475">
    <property type="entry name" value="FMN-binding split barrel"/>
    <property type="match status" value="1"/>
</dbReference>
<keyword evidence="7" id="KW-1185">Reference proteome</keyword>
<comment type="cofactor">
    <cofactor evidence="1">
        <name>FMN</name>
        <dbReference type="ChEBI" id="CHEBI:58210"/>
    </cofactor>
</comment>
<evidence type="ECO:0000256" key="1">
    <source>
        <dbReference type="ARBA" id="ARBA00001917"/>
    </source>
</evidence>
<name>A0A1R1S3J6_9BACI</name>
<dbReference type="PANTHER" id="PTHR33798">
    <property type="entry name" value="FLAVOPROTEIN OXYGENASE"/>
    <property type="match status" value="1"/>
</dbReference>
<dbReference type="RefSeq" id="WP_076758173.1">
    <property type="nucleotide sequence ID" value="NZ_JARMMI010000004.1"/>
</dbReference>
<keyword evidence="2" id="KW-0285">Flavoprotein</keyword>
<dbReference type="Pfam" id="PF01613">
    <property type="entry name" value="Flavin_Reduct"/>
    <property type="match status" value="1"/>
</dbReference>
<evidence type="ECO:0000259" key="5">
    <source>
        <dbReference type="SMART" id="SM00903"/>
    </source>
</evidence>
<evidence type="ECO:0000256" key="3">
    <source>
        <dbReference type="ARBA" id="ARBA00022643"/>
    </source>
</evidence>